<organism evidence="6 7">
    <name type="scientific">Prymnesium parvum</name>
    <name type="common">Toxic golden alga</name>
    <dbReference type="NCBI Taxonomy" id="97485"/>
    <lineage>
        <taxon>Eukaryota</taxon>
        <taxon>Haptista</taxon>
        <taxon>Haptophyta</taxon>
        <taxon>Prymnesiophyceae</taxon>
        <taxon>Prymnesiales</taxon>
        <taxon>Prymnesiaceae</taxon>
        <taxon>Prymnesium</taxon>
    </lineage>
</organism>
<dbReference type="Pfam" id="PF00248">
    <property type="entry name" value="Aldo_ket_red"/>
    <property type="match status" value="1"/>
</dbReference>
<dbReference type="PANTHER" id="PTHR43827:SF3">
    <property type="entry name" value="NADP-DEPENDENT OXIDOREDUCTASE DOMAIN-CONTAINING PROTEIN"/>
    <property type="match status" value="1"/>
</dbReference>
<sequence length="367" mass="40922">MADRDERPPDGAARPSSRAPALRVEPPSSLSSCVLLPQQGVHARVPMPWLGFGTYKLAHAREAVGSALQLGYRAVDSAFIYGGEKTEPQTGAALEAALEAMAREELFVTTKHWRKFHGYEPSLACLRTSLRRLRLEYVDLWLMHWPGPAWKTMSRRKDEMAANGVWHYAAAGHERESLPALRAETWRAMEDALAQGLARSIGVSNFNIQHLQESGTLKKTARIWPPAVNQVELNPYYQQRELQEYCAAEGIVLQAYASLGGQDASRATVQSLGGPLLEAPPVLDAASANSSLNFRAPSPLQVLLRWALQKRITVIPKANDPSRALENTRVFHFELSERQMNELDSLERGSAGRTCWRNDPMRMLDFD</sequence>
<dbReference type="InterPro" id="IPR018170">
    <property type="entry name" value="Aldo/ket_reductase_CS"/>
</dbReference>
<dbReference type="Gene3D" id="3.20.20.100">
    <property type="entry name" value="NADP-dependent oxidoreductase domain"/>
    <property type="match status" value="1"/>
</dbReference>
<dbReference type="EMBL" id="JBGBPQ010000005">
    <property type="protein sequence ID" value="KAL1523657.1"/>
    <property type="molecule type" value="Genomic_DNA"/>
</dbReference>
<feature type="compositionally biased region" description="Low complexity" evidence="4">
    <location>
        <begin position="10"/>
        <end position="25"/>
    </location>
</feature>
<evidence type="ECO:0000256" key="2">
    <source>
        <dbReference type="ARBA" id="ARBA00022857"/>
    </source>
</evidence>
<dbReference type="AlphaFoldDB" id="A0AB34JRY9"/>
<evidence type="ECO:0000256" key="4">
    <source>
        <dbReference type="SAM" id="MobiDB-lite"/>
    </source>
</evidence>
<feature type="domain" description="NADP-dependent oxidoreductase" evidence="5">
    <location>
        <begin position="55"/>
        <end position="347"/>
    </location>
</feature>
<evidence type="ECO:0000256" key="1">
    <source>
        <dbReference type="ARBA" id="ARBA00007905"/>
    </source>
</evidence>
<dbReference type="PROSITE" id="PS00062">
    <property type="entry name" value="ALDOKETO_REDUCTASE_2"/>
    <property type="match status" value="1"/>
</dbReference>
<dbReference type="InterPro" id="IPR036812">
    <property type="entry name" value="NAD(P)_OxRdtase_dom_sf"/>
</dbReference>
<evidence type="ECO:0000256" key="3">
    <source>
        <dbReference type="ARBA" id="ARBA00023002"/>
    </source>
</evidence>
<keyword evidence="3" id="KW-0560">Oxidoreductase</keyword>
<dbReference type="SUPFAM" id="SSF51430">
    <property type="entry name" value="NAD(P)-linked oxidoreductase"/>
    <property type="match status" value="1"/>
</dbReference>
<keyword evidence="2" id="KW-0521">NADP</keyword>
<comment type="caution">
    <text evidence="6">The sequence shown here is derived from an EMBL/GenBank/DDBJ whole genome shotgun (WGS) entry which is preliminary data.</text>
</comment>
<reference evidence="6 7" key="1">
    <citation type="journal article" date="2024" name="Science">
        <title>Giant polyketide synthase enzymes in the biosynthesis of giant marine polyether toxins.</title>
        <authorList>
            <person name="Fallon T.R."/>
            <person name="Shende V.V."/>
            <person name="Wierzbicki I.H."/>
            <person name="Pendleton A.L."/>
            <person name="Watervoot N.F."/>
            <person name="Auber R.P."/>
            <person name="Gonzalez D.J."/>
            <person name="Wisecaver J.H."/>
            <person name="Moore B.S."/>
        </authorList>
    </citation>
    <scope>NUCLEOTIDE SEQUENCE [LARGE SCALE GENOMIC DNA]</scope>
    <source>
        <strain evidence="6 7">12B1</strain>
    </source>
</reference>
<evidence type="ECO:0000313" key="7">
    <source>
        <dbReference type="Proteomes" id="UP001515480"/>
    </source>
</evidence>
<dbReference type="Proteomes" id="UP001515480">
    <property type="component" value="Unassembled WGS sequence"/>
</dbReference>
<feature type="region of interest" description="Disordered" evidence="4">
    <location>
        <begin position="1"/>
        <end position="25"/>
    </location>
</feature>
<comment type="similarity">
    <text evidence="1">Belongs to the aldo/keto reductase family.</text>
</comment>
<name>A0AB34JRY9_PRYPA</name>
<evidence type="ECO:0000259" key="5">
    <source>
        <dbReference type="Pfam" id="PF00248"/>
    </source>
</evidence>
<dbReference type="InterPro" id="IPR023210">
    <property type="entry name" value="NADP_OxRdtase_dom"/>
</dbReference>
<evidence type="ECO:0000313" key="6">
    <source>
        <dbReference type="EMBL" id="KAL1523657.1"/>
    </source>
</evidence>
<dbReference type="PRINTS" id="PR00069">
    <property type="entry name" value="ALDKETRDTASE"/>
</dbReference>
<gene>
    <name evidence="6" type="ORF">AB1Y20_018592</name>
</gene>
<protein>
    <recommendedName>
        <fullName evidence="5">NADP-dependent oxidoreductase domain-containing protein</fullName>
    </recommendedName>
</protein>
<proteinExistence type="inferred from homology"/>
<dbReference type="GO" id="GO:0016616">
    <property type="term" value="F:oxidoreductase activity, acting on the CH-OH group of donors, NAD or NADP as acceptor"/>
    <property type="evidence" value="ECO:0007669"/>
    <property type="project" value="UniProtKB-ARBA"/>
</dbReference>
<dbReference type="PANTHER" id="PTHR43827">
    <property type="entry name" value="2,5-DIKETO-D-GLUCONIC ACID REDUCTASE"/>
    <property type="match status" value="1"/>
</dbReference>
<dbReference type="InterPro" id="IPR020471">
    <property type="entry name" value="AKR"/>
</dbReference>
<accession>A0AB34JRY9</accession>
<keyword evidence="7" id="KW-1185">Reference proteome</keyword>